<evidence type="ECO:0000256" key="1">
    <source>
        <dbReference type="SAM" id="MobiDB-lite"/>
    </source>
</evidence>
<dbReference type="Pfam" id="PF04883">
    <property type="entry name" value="HK97-gp10_like"/>
    <property type="match status" value="1"/>
</dbReference>
<protein>
    <submittedName>
        <fullName evidence="2">Type I neck protein</fullName>
    </submittedName>
</protein>
<accession>A0A8S5M684</accession>
<evidence type="ECO:0000313" key="2">
    <source>
        <dbReference type="EMBL" id="DAD77531.1"/>
    </source>
</evidence>
<organism evidence="2">
    <name type="scientific">Siphoviridae sp. ctDwe1</name>
    <dbReference type="NCBI Taxonomy" id="2826200"/>
    <lineage>
        <taxon>Viruses</taxon>
        <taxon>Duplodnaviria</taxon>
        <taxon>Heunggongvirae</taxon>
        <taxon>Uroviricota</taxon>
        <taxon>Caudoviricetes</taxon>
    </lineage>
</organism>
<proteinExistence type="predicted"/>
<feature type="region of interest" description="Disordered" evidence="1">
    <location>
        <begin position="43"/>
        <end position="69"/>
    </location>
</feature>
<dbReference type="InterPro" id="IPR010064">
    <property type="entry name" value="HK97-gp10_tail"/>
</dbReference>
<dbReference type="NCBIfam" id="TIGR01725">
    <property type="entry name" value="phge_HK97_gp10"/>
    <property type="match status" value="1"/>
</dbReference>
<name>A0A8S5M684_9CAUD</name>
<reference evidence="2" key="1">
    <citation type="journal article" date="2021" name="Proc. Natl. Acad. Sci. U.S.A.">
        <title>A Catalog of Tens of Thousands of Viruses from Human Metagenomes Reveals Hidden Associations with Chronic Diseases.</title>
        <authorList>
            <person name="Tisza M.J."/>
            <person name="Buck C.B."/>
        </authorList>
    </citation>
    <scope>NUCLEOTIDE SEQUENCE</scope>
    <source>
        <strain evidence="2">CtDwe1</strain>
    </source>
</reference>
<dbReference type="EMBL" id="BK014827">
    <property type="protein sequence ID" value="DAD77531.1"/>
    <property type="molecule type" value="Genomic_DNA"/>
</dbReference>
<feature type="compositionally biased region" description="Basic residues" evidence="1">
    <location>
        <begin position="44"/>
        <end position="54"/>
    </location>
</feature>
<sequence length="131" mass="14229">MDDLGKMLEVFGKNAEKFAIPDHATKKAMTAAGAKVLADELRKATPRSTKKNPKYGHLQDNVGFQNTDIDGEDDGNSVVGFGQKAYIARFLNDGTVKMKATHFADNARRDSADKVFAAEKKVLDARNGGVK</sequence>